<accession>A0ABW6AWA7</accession>
<evidence type="ECO:0000313" key="2">
    <source>
        <dbReference type="Proteomes" id="UP001597560"/>
    </source>
</evidence>
<dbReference type="EMBL" id="JBHUPA010000002">
    <property type="protein sequence ID" value="MFD2961312.1"/>
    <property type="molecule type" value="Genomic_DNA"/>
</dbReference>
<dbReference type="Proteomes" id="UP001597560">
    <property type="component" value="Unassembled WGS sequence"/>
</dbReference>
<reference evidence="2" key="1">
    <citation type="journal article" date="2019" name="Int. J. Syst. Evol. Microbiol.">
        <title>The Global Catalogue of Microorganisms (GCM) 10K type strain sequencing project: providing services to taxonomists for standard genome sequencing and annotation.</title>
        <authorList>
            <consortium name="The Broad Institute Genomics Platform"/>
            <consortium name="The Broad Institute Genome Sequencing Center for Infectious Disease"/>
            <person name="Wu L."/>
            <person name="Ma J."/>
        </authorList>
    </citation>
    <scope>NUCLEOTIDE SEQUENCE [LARGE SCALE GENOMIC DNA]</scope>
    <source>
        <strain evidence="2">KCTC 23098</strain>
    </source>
</reference>
<comment type="caution">
    <text evidence="1">The sequence shown here is derived from an EMBL/GenBank/DDBJ whole genome shotgun (WGS) entry which is preliminary data.</text>
</comment>
<dbReference type="RefSeq" id="WP_377609417.1">
    <property type="nucleotide sequence ID" value="NZ_JBHUPA010000002.1"/>
</dbReference>
<organism evidence="1 2">
    <name type="scientific">Olivibacter jilunii</name>
    <dbReference type="NCBI Taxonomy" id="985016"/>
    <lineage>
        <taxon>Bacteria</taxon>
        <taxon>Pseudomonadati</taxon>
        <taxon>Bacteroidota</taxon>
        <taxon>Sphingobacteriia</taxon>
        <taxon>Sphingobacteriales</taxon>
        <taxon>Sphingobacteriaceae</taxon>
        <taxon>Olivibacter</taxon>
    </lineage>
</organism>
<proteinExistence type="predicted"/>
<gene>
    <name evidence="1" type="ORF">ACFS6J_05930</name>
</gene>
<protein>
    <submittedName>
        <fullName evidence="1">Uncharacterized protein</fullName>
    </submittedName>
</protein>
<name>A0ABW6AWA7_9SPHI</name>
<keyword evidence="2" id="KW-1185">Reference proteome</keyword>
<evidence type="ECO:0000313" key="1">
    <source>
        <dbReference type="EMBL" id="MFD2961312.1"/>
    </source>
</evidence>
<sequence>MRDTNIKALADSIAESIMDERCFNKENISALIAAKIGPPFRALSNIVNANNTILRADHEKCVSEKELMIKSLRKKLRLYQGQLRQHVPDKYRKIKEFIGARMHIWYLKVNDYNPNWYKKN</sequence>